<proteinExistence type="predicted"/>
<dbReference type="OrthoDB" id="424572at2759"/>
<dbReference type="InterPro" id="IPR011006">
    <property type="entry name" value="CheY-like_superfamily"/>
</dbReference>
<evidence type="ECO:0000256" key="5">
    <source>
        <dbReference type="ARBA" id="ARBA00023125"/>
    </source>
</evidence>
<dbReference type="Gene3D" id="1.10.10.10">
    <property type="entry name" value="Winged helix-like DNA-binding domain superfamily/Winged helix DNA-binding domain"/>
    <property type="match status" value="1"/>
</dbReference>
<dbReference type="GO" id="GO:0003700">
    <property type="term" value="F:DNA-binding transcription factor activity"/>
    <property type="evidence" value="ECO:0007669"/>
    <property type="project" value="UniProtKB-UniRule"/>
</dbReference>
<dbReference type="SMART" id="SM00448">
    <property type="entry name" value="REC"/>
    <property type="match status" value="1"/>
</dbReference>
<reference evidence="12 13" key="1">
    <citation type="submission" date="2019-07" db="EMBL/GenBank/DDBJ databases">
        <title>Genome assembly of two rare yeast pathogens: Diutina rugosa and Trichomonascus ciferrii.</title>
        <authorList>
            <person name="Mixao V."/>
            <person name="Saus E."/>
            <person name="Hansen A."/>
            <person name="Lass-Flor C."/>
            <person name="Gabaldon T."/>
        </authorList>
    </citation>
    <scope>NUCLEOTIDE SEQUENCE [LARGE SCALE GENOMIC DNA]</scope>
    <source>
        <strain evidence="12 13">CBS 613</strain>
    </source>
</reference>
<keyword evidence="3" id="KW-0902">Two-component regulatory system</keyword>
<evidence type="ECO:0000313" key="13">
    <source>
        <dbReference type="Proteomes" id="UP000449547"/>
    </source>
</evidence>
<protein>
    <recommendedName>
        <fullName evidence="8">Transcription factor</fullName>
    </recommendedName>
</protein>
<dbReference type="GO" id="GO:1900445">
    <property type="term" value="P:positive regulation of filamentous growth of a population of unicellular organisms in response to biotic stimulus"/>
    <property type="evidence" value="ECO:0007669"/>
    <property type="project" value="UniProtKB-ARBA"/>
</dbReference>
<dbReference type="PROSITE" id="PS50110">
    <property type="entry name" value="RESPONSE_REGULATORY"/>
    <property type="match status" value="1"/>
</dbReference>
<evidence type="ECO:0000256" key="7">
    <source>
        <dbReference type="ARBA" id="ARBA00023242"/>
    </source>
</evidence>
<gene>
    <name evidence="12" type="ORF">DIURU_002488</name>
</gene>
<dbReference type="SUPFAM" id="SSF52172">
    <property type="entry name" value="CheY-like"/>
    <property type="match status" value="1"/>
</dbReference>
<sequence length="449" mass="49454">MSTDEKAPSQSQSTGGHGNDFVKKLYEMLEDSKYGDVVRWTQEGDSFVVIDTNEFTKNVLPHFFKHSNFSSFVRQLNKYSFKKKKRNTNEDAPSPYGPDAWQFFHPEFRQNQRETLENIKRKGPGTRKAMATVIPPEGIAHTCHGQPQLVASLKEQVEQLKHENFNLHKSVTILENKYKTVIDNIVAVNTVNERNFRSMAQLLDALAQHGIKLPPLDFPNPQLVSMQAPPRAAVAPVGPPPPMAPPVVAPGAMPQPPMPPHGPMPAPPVPPPVATPASAPVLMEPKVEPGVHLDAKAKFNVLLVEDDNICIQLCRKFLVKYGCEVTVVTDGLNAISTVEETKFDLVLMDIVMPNLDGATATSIIRSFDTRTPIIAMTGNIEDTDLVNYLNNGMSDILAKPFSKDDLYCILEKHLLKRSDGPPTAASTPAPLGPTNGNPTEPAMKKPRLK</sequence>
<dbReference type="InterPro" id="IPR036388">
    <property type="entry name" value="WH-like_DNA-bd_sf"/>
</dbReference>
<dbReference type="PIRSF" id="PIRSF002595">
    <property type="entry name" value="RR_SKN7"/>
    <property type="match status" value="1"/>
</dbReference>
<keyword evidence="13" id="KW-1185">Reference proteome</keyword>
<evidence type="ECO:0000256" key="6">
    <source>
        <dbReference type="ARBA" id="ARBA00023163"/>
    </source>
</evidence>
<keyword evidence="7 8" id="KW-0539">Nucleus</keyword>
<dbReference type="GO" id="GO:0005634">
    <property type="term" value="C:nucleus"/>
    <property type="evidence" value="ECO:0007669"/>
    <property type="project" value="UniProtKB-SubCell"/>
</dbReference>
<dbReference type="InterPro" id="IPR014402">
    <property type="entry name" value="Sig_transdc_resp-reg_Skn7"/>
</dbReference>
<keyword evidence="2 9" id="KW-0597">Phosphoprotein</keyword>
<organism evidence="12 13">
    <name type="scientific">Diutina rugosa</name>
    <name type="common">Yeast</name>
    <name type="synonym">Candida rugosa</name>
    <dbReference type="NCBI Taxonomy" id="5481"/>
    <lineage>
        <taxon>Eukaryota</taxon>
        <taxon>Fungi</taxon>
        <taxon>Dikarya</taxon>
        <taxon>Ascomycota</taxon>
        <taxon>Saccharomycotina</taxon>
        <taxon>Pichiomycetes</taxon>
        <taxon>Debaryomycetaceae</taxon>
        <taxon>Diutina</taxon>
    </lineage>
</organism>
<dbReference type="InterPro" id="IPR000232">
    <property type="entry name" value="HSF_DNA-bd"/>
</dbReference>
<feature type="domain" description="Response regulatory" evidence="11">
    <location>
        <begin position="300"/>
        <end position="414"/>
    </location>
</feature>
<dbReference type="AlphaFoldDB" id="A0A642UQ10"/>
<dbReference type="SMART" id="SM00415">
    <property type="entry name" value="HSF"/>
    <property type="match status" value="1"/>
</dbReference>
<dbReference type="CDD" id="cd17546">
    <property type="entry name" value="REC_hyHK_CKI1_RcsC-like"/>
    <property type="match status" value="1"/>
</dbReference>
<evidence type="ECO:0000256" key="10">
    <source>
        <dbReference type="SAM" id="MobiDB-lite"/>
    </source>
</evidence>
<dbReference type="GO" id="GO:0006357">
    <property type="term" value="P:regulation of transcription by RNA polymerase II"/>
    <property type="evidence" value="ECO:0007669"/>
    <property type="project" value="UniProtKB-UniRule"/>
</dbReference>
<keyword evidence="6 8" id="KW-0804">Transcription</keyword>
<dbReference type="PANTHER" id="PTHR45339">
    <property type="entry name" value="HYBRID SIGNAL TRANSDUCTION HISTIDINE KINASE J"/>
    <property type="match status" value="1"/>
</dbReference>
<dbReference type="RefSeq" id="XP_034012740.1">
    <property type="nucleotide sequence ID" value="XM_034155144.1"/>
</dbReference>
<feature type="modified residue" description="4-aspartylphosphate" evidence="9">
    <location>
        <position position="349"/>
    </location>
</feature>
<name>A0A642UQ10_DIURU</name>
<dbReference type="Gene3D" id="3.40.50.2300">
    <property type="match status" value="1"/>
</dbReference>
<evidence type="ECO:0000256" key="3">
    <source>
        <dbReference type="ARBA" id="ARBA00023012"/>
    </source>
</evidence>
<comment type="caution">
    <text evidence="12">The sequence shown here is derived from an EMBL/GenBank/DDBJ whole genome shotgun (WGS) entry which is preliminary data.</text>
</comment>
<keyword evidence="5 8" id="KW-0238">DNA-binding</keyword>
<dbReference type="GO" id="GO:0000156">
    <property type="term" value="F:phosphorelay response regulator activity"/>
    <property type="evidence" value="ECO:0007669"/>
    <property type="project" value="InterPro"/>
</dbReference>
<dbReference type="Pfam" id="PF00447">
    <property type="entry name" value="HSF_DNA-bind"/>
    <property type="match status" value="1"/>
</dbReference>
<dbReference type="PRINTS" id="PR00056">
    <property type="entry name" value="HSFDOMAIN"/>
</dbReference>
<evidence type="ECO:0000256" key="8">
    <source>
        <dbReference type="PIRNR" id="PIRNR002595"/>
    </source>
</evidence>
<feature type="region of interest" description="Disordered" evidence="10">
    <location>
        <begin position="417"/>
        <end position="449"/>
    </location>
</feature>
<dbReference type="GO" id="GO:0043565">
    <property type="term" value="F:sequence-specific DNA binding"/>
    <property type="evidence" value="ECO:0007669"/>
    <property type="project" value="InterPro"/>
</dbReference>
<dbReference type="PANTHER" id="PTHR45339:SF1">
    <property type="entry name" value="HYBRID SIGNAL TRANSDUCTION HISTIDINE KINASE J"/>
    <property type="match status" value="1"/>
</dbReference>
<dbReference type="SUPFAM" id="SSF46785">
    <property type="entry name" value="Winged helix' DNA-binding domain"/>
    <property type="match status" value="1"/>
</dbReference>
<evidence type="ECO:0000313" key="12">
    <source>
        <dbReference type="EMBL" id="KAA8903326.1"/>
    </source>
</evidence>
<dbReference type="GeneID" id="54781139"/>
<dbReference type="InterPro" id="IPR001789">
    <property type="entry name" value="Sig_transdc_resp-reg_receiver"/>
</dbReference>
<dbReference type="EMBL" id="SWFT01000069">
    <property type="protein sequence ID" value="KAA8903326.1"/>
    <property type="molecule type" value="Genomic_DNA"/>
</dbReference>
<dbReference type="InterPro" id="IPR036390">
    <property type="entry name" value="WH_DNA-bd_sf"/>
</dbReference>
<dbReference type="GO" id="GO:0036180">
    <property type="term" value="P:filamentous growth of a population of unicellular organisms in response to biotic stimulus"/>
    <property type="evidence" value="ECO:0007669"/>
    <property type="project" value="UniProtKB-ARBA"/>
</dbReference>
<dbReference type="VEuPathDB" id="FungiDB:DIURU_002488"/>
<dbReference type="FunFam" id="1.10.10.10:FF:000027">
    <property type="entry name" value="Heat shock transcription factor 1"/>
    <property type="match status" value="1"/>
</dbReference>
<evidence type="ECO:0000256" key="9">
    <source>
        <dbReference type="PROSITE-ProRule" id="PRU00169"/>
    </source>
</evidence>
<dbReference type="GO" id="GO:0006950">
    <property type="term" value="P:response to stress"/>
    <property type="evidence" value="ECO:0007669"/>
    <property type="project" value="UniProtKB-ARBA"/>
</dbReference>
<comment type="subcellular location">
    <subcellularLocation>
        <location evidence="1 8">Nucleus</location>
    </subcellularLocation>
</comment>
<evidence type="ECO:0000256" key="1">
    <source>
        <dbReference type="ARBA" id="ARBA00004123"/>
    </source>
</evidence>
<keyword evidence="4 8" id="KW-0805">Transcription regulation</keyword>
<dbReference type="OMA" id="DSVCIQL"/>
<accession>A0A642UQ10</accession>
<evidence type="ECO:0000259" key="11">
    <source>
        <dbReference type="PROSITE" id="PS50110"/>
    </source>
</evidence>
<dbReference type="Proteomes" id="UP000449547">
    <property type="component" value="Unassembled WGS sequence"/>
</dbReference>
<dbReference type="Pfam" id="PF00072">
    <property type="entry name" value="Response_reg"/>
    <property type="match status" value="1"/>
</dbReference>
<evidence type="ECO:0000256" key="4">
    <source>
        <dbReference type="ARBA" id="ARBA00023015"/>
    </source>
</evidence>
<evidence type="ECO:0000256" key="2">
    <source>
        <dbReference type="ARBA" id="ARBA00022553"/>
    </source>
</evidence>